<evidence type="ECO:0000313" key="2">
    <source>
        <dbReference type="EMBL" id="QHS62222.1"/>
    </source>
</evidence>
<dbReference type="AlphaFoldDB" id="A0A6B9ZIE9"/>
<organism evidence="2 3">
    <name type="scientific">Chitinophaga agri</name>
    <dbReference type="NCBI Taxonomy" id="2703787"/>
    <lineage>
        <taxon>Bacteria</taxon>
        <taxon>Pseudomonadati</taxon>
        <taxon>Bacteroidota</taxon>
        <taxon>Chitinophagia</taxon>
        <taxon>Chitinophagales</taxon>
        <taxon>Chitinophagaceae</taxon>
        <taxon>Chitinophaga</taxon>
    </lineage>
</organism>
<sequence length="154" mass="17880">MKLITQESYISFFLLKLQGYSLLIPLFVPLIIQDIWPLAVILALVIAMLRTKRTFTKTVLLDGPVLEVTYMQLLKNRKRQFRTADTILMLRDHFDVVLKRMPGPSSWFSVLDIIENKEVKFQISTKEGYSKDELLQLMNAFVHQKAFMAKGNNT</sequence>
<dbReference type="Proteomes" id="UP000476411">
    <property type="component" value="Chromosome"/>
</dbReference>
<name>A0A6B9ZIE9_9BACT</name>
<dbReference type="KEGG" id="chih:GWR21_22220"/>
<reference evidence="2 3" key="1">
    <citation type="submission" date="2020-01" db="EMBL/GenBank/DDBJ databases">
        <title>Complete genome sequence of Chitinophaga sp. H33E-04 isolated from quinoa roots.</title>
        <authorList>
            <person name="Weon H.-Y."/>
            <person name="Lee S.A."/>
        </authorList>
    </citation>
    <scope>NUCLEOTIDE SEQUENCE [LARGE SCALE GENOMIC DNA]</scope>
    <source>
        <strain evidence="2 3">H33E-04</strain>
    </source>
</reference>
<keyword evidence="1" id="KW-0812">Transmembrane</keyword>
<accession>A0A6B9ZIE9</accession>
<proteinExistence type="predicted"/>
<keyword evidence="3" id="KW-1185">Reference proteome</keyword>
<keyword evidence="1" id="KW-1133">Transmembrane helix</keyword>
<evidence type="ECO:0000256" key="1">
    <source>
        <dbReference type="SAM" id="Phobius"/>
    </source>
</evidence>
<keyword evidence="1" id="KW-0472">Membrane</keyword>
<protein>
    <submittedName>
        <fullName evidence="2">Uncharacterized protein</fullName>
    </submittedName>
</protein>
<gene>
    <name evidence="2" type="ORF">GWR21_22220</name>
</gene>
<dbReference type="EMBL" id="CP048113">
    <property type="protein sequence ID" value="QHS62222.1"/>
    <property type="molecule type" value="Genomic_DNA"/>
</dbReference>
<dbReference type="RefSeq" id="WP_162333874.1">
    <property type="nucleotide sequence ID" value="NZ_CP048113.1"/>
</dbReference>
<feature type="transmembrane region" description="Helical" evidence="1">
    <location>
        <begin position="20"/>
        <end position="47"/>
    </location>
</feature>
<evidence type="ECO:0000313" key="3">
    <source>
        <dbReference type="Proteomes" id="UP000476411"/>
    </source>
</evidence>